<evidence type="ECO:0000256" key="3">
    <source>
        <dbReference type="ARBA" id="ARBA00023212"/>
    </source>
</evidence>
<evidence type="ECO:0000313" key="7">
    <source>
        <dbReference type="Proteomes" id="UP001152320"/>
    </source>
</evidence>
<proteinExistence type="predicted"/>
<feature type="compositionally biased region" description="Polar residues" evidence="4">
    <location>
        <begin position="689"/>
        <end position="700"/>
    </location>
</feature>
<organism evidence="6 7">
    <name type="scientific">Holothuria leucospilota</name>
    <name type="common">Black long sea cucumber</name>
    <name type="synonym">Mertensiothuria leucospilota</name>
    <dbReference type="NCBI Taxonomy" id="206669"/>
    <lineage>
        <taxon>Eukaryota</taxon>
        <taxon>Metazoa</taxon>
        <taxon>Echinodermata</taxon>
        <taxon>Eleutherozoa</taxon>
        <taxon>Echinozoa</taxon>
        <taxon>Holothuroidea</taxon>
        <taxon>Aspidochirotacea</taxon>
        <taxon>Aspidochirotida</taxon>
        <taxon>Holothuriidae</taxon>
        <taxon>Holothuria</taxon>
    </lineage>
</organism>
<feature type="region of interest" description="Disordered" evidence="4">
    <location>
        <begin position="1224"/>
        <end position="1269"/>
    </location>
</feature>
<feature type="region of interest" description="Disordered" evidence="4">
    <location>
        <begin position="2147"/>
        <end position="2182"/>
    </location>
</feature>
<dbReference type="GO" id="GO:0005813">
    <property type="term" value="C:centrosome"/>
    <property type="evidence" value="ECO:0007669"/>
    <property type="project" value="UniProtKB-SubCell"/>
</dbReference>
<dbReference type="PANTHER" id="PTHR21553:SF26">
    <property type="entry name" value="ALMS MOTIF DOMAIN-CONTAINING PROTEIN"/>
    <property type="match status" value="1"/>
</dbReference>
<evidence type="ECO:0000256" key="1">
    <source>
        <dbReference type="ARBA" id="ARBA00004300"/>
    </source>
</evidence>
<dbReference type="Pfam" id="PF15309">
    <property type="entry name" value="ALMS_motif"/>
    <property type="match status" value="1"/>
</dbReference>
<dbReference type="GO" id="GO:0005814">
    <property type="term" value="C:centriole"/>
    <property type="evidence" value="ECO:0007669"/>
    <property type="project" value="TreeGrafter"/>
</dbReference>
<feature type="region of interest" description="Disordered" evidence="4">
    <location>
        <begin position="952"/>
        <end position="1017"/>
    </location>
</feature>
<evidence type="ECO:0000256" key="2">
    <source>
        <dbReference type="ARBA" id="ARBA00022490"/>
    </source>
</evidence>
<feature type="region of interest" description="Disordered" evidence="4">
    <location>
        <begin position="567"/>
        <end position="700"/>
    </location>
</feature>
<evidence type="ECO:0000259" key="5">
    <source>
        <dbReference type="Pfam" id="PF15309"/>
    </source>
</evidence>
<feature type="compositionally biased region" description="Basic and acidic residues" evidence="4">
    <location>
        <begin position="2290"/>
        <end position="2319"/>
    </location>
</feature>
<feature type="region of interest" description="Disordered" evidence="4">
    <location>
        <begin position="1"/>
        <end position="21"/>
    </location>
</feature>
<feature type="compositionally biased region" description="Basic and acidic residues" evidence="4">
    <location>
        <begin position="1541"/>
        <end position="1550"/>
    </location>
</feature>
<dbReference type="PANTHER" id="PTHR21553">
    <property type="entry name" value="ALMS1-RELATED"/>
    <property type="match status" value="1"/>
</dbReference>
<feature type="region of interest" description="Disordered" evidence="4">
    <location>
        <begin position="1729"/>
        <end position="1770"/>
    </location>
</feature>
<feature type="compositionally biased region" description="Basic and acidic residues" evidence="4">
    <location>
        <begin position="952"/>
        <end position="976"/>
    </location>
</feature>
<feature type="compositionally biased region" description="Basic and acidic residues" evidence="4">
    <location>
        <begin position="2246"/>
        <end position="2259"/>
    </location>
</feature>
<feature type="region of interest" description="Disordered" evidence="4">
    <location>
        <begin position="504"/>
        <end position="523"/>
    </location>
</feature>
<feature type="region of interest" description="Disordered" evidence="4">
    <location>
        <begin position="200"/>
        <end position="250"/>
    </location>
</feature>
<dbReference type="InterPro" id="IPR029299">
    <property type="entry name" value="ALMS_motif"/>
</dbReference>
<evidence type="ECO:0000313" key="6">
    <source>
        <dbReference type="EMBL" id="KAJ8030839.1"/>
    </source>
</evidence>
<protein>
    <recommendedName>
        <fullName evidence="5">ALMS motif domain-containing protein</fullName>
    </recommendedName>
</protein>
<keyword evidence="3" id="KW-0206">Cytoskeleton</keyword>
<feature type="domain" description="ALMS motif" evidence="5">
    <location>
        <begin position="2182"/>
        <end position="2326"/>
    </location>
</feature>
<name>A0A9Q1H298_HOLLE</name>
<dbReference type="OrthoDB" id="6359887at2759"/>
<dbReference type="GO" id="GO:0005829">
    <property type="term" value="C:cytosol"/>
    <property type="evidence" value="ECO:0007669"/>
    <property type="project" value="TreeGrafter"/>
</dbReference>
<keyword evidence="2" id="KW-0963">Cytoplasm</keyword>
<feature type="compositionally biased region" description="Basic and acidic residues" evidence="4">
    <location>
        <begin position="200"/>
        <end position="239"/>
    </location>
</feature>
<evidence type="ECO:0000256" key="4">
    <source>
        <dbReference type="SAM" id="MobiDB-lite"/>
    </source>
</evidence>
<feature type="region of interest" description="Disordered" evidence="4">
    <location>
        <begin position="108"/>
        <end position="132"/>
    </location>
</feature>
<sequence>MNSSKVRYRLSPNEEAGILQQERERRRKLRIQQVREQERAFAKHIRDQVELKKQQELKVLAMQLKDDWMIAKEEERQALTDLYQKTLDAVGGAHLSAETQPPYDKIREETKVENDKKAKERGQKAFQRQQEEDEKRLQEEFALVMARKTALEIERARAALIAKKPSRKSDLNDAEVTKEPTRVLHQDGFSTTHYTIPTEYAEKADPEEQGDAKQAAREEEKRMKEEMREKKQELEERKTKASLRQRHAQEKEQLEKDLNYLLEELGQMEQADRRRRQLVVSNIPKQIFVPPHRRLEEKEENQKDLEQAFENMYMAKTDYAGDIELALEPALPQVEADLDLSSDISEEHFKIPEKAEPKRFPQGLDEVKKMSPTGKRDTLRKLLLKVQSQKHDHKLRKKTEISQQIVDGLPQELSTPSKVTESVSSSGITPSSITTESTITKTSSSTQTSSKLSQHPLSSSEMESRLPSSVSGSLETGPISDESSSNGKSTLMHPLEAAYRLRKKEKDEENMKMGNHERDNQEQKYEEFHPLSEQTTFPEKMLDNMREIQPQNGHPQDQNLIYQEEQKYGSESVVTQSLEESPESLDESKEEMKGQSIALDVPASRGYRKYKEDDTHSSGTADFQPLEPSHMNSLSPEPHGNLAMGTSGVGRLHEGHNMVDIPSQREDVISGRGRGDKRQRPDEDISGRYSGSLSKESVQQTDVRASVVEAPSQIPKKQVTSIKSGGYQGIHSSTRQRVAQGGMPTKCDELHSNQLIRDLSPSQLESVRRAYPNIYEAVTGKNRNEVDSDVQSVEGTSHQMATATRMTGGDVRMDSEILDMNRKLSSTKMTSFGERDGTGSKVARPEVGSLEGKMKKTSLEVGTGDVDKGIATEGEISEKSSDELIDPTEGFRSSLHDYQEQLLKLQRTNELQLLEAQAQLQQRRQRLMDLYPQIQLPAYKPYIPAGHREVLRKEEERGGSGKEDEEENEKRSRRMDSTVSDTTGRMMDHRNMSAAKETHTVTSHHTAGQGRELGTDNKGNYFEETFQNTDNFREIYSGLQGGYLGTAQGGITESAFVRPSQSIHMGGRTQPLQDELRGSKMSDQGPVHLQSFSTPPLHFEVSPSASGYGATNFQFQSPQMGDRRLNEAQNEPSRQQMYPQESWGTPHVHREEIGQAIESYGISQAHLQDKMPEVREMQSKGSSEHIRNISFTKEEPMPKKSPHGVWRPVKELRVSLPSVEMLEQSPLTTENTSLFSQQGSSFTKTPTTESHGPSCGPAPLDHDSKQGEGQQVLLTPRKLAQLDKASSFNLPVDQSSHHAEPKVNRVSLSQEALSPRKLITPNMLVGERVEARRTLDTHLHEETNIDTSCEDTADEYMDQTGEYYADQDIPQYREENKMTSYQEIPTDDFVKRLESQRHFQKFESFKRDFYFRGMNQTSKSSPDLILPENDARGLPKSQTMSAISLQSQSESSLDMGMFSKRERVGGFYNQGRLSSEDDSVVLNRKKETMNQGSFGMGQVRTSFGQNSTGFNQHLTHYDQIQTGYDQIPTSFGQVHANKFSDDEKDLKGSSKDPLTPAKDISGSSHIIEHGNDTTKDHGNTNLEEPTDRGLLEALKNLMLAKARSKVPGAATGTTNYFTHLDLTSSGSEKTKPLQDKNEGLKSTDAPSEVLFEAVKETDSTEEDGVERSAEEVKVPMVRHRIHHKPPVANQSKLLALEEMAPHELSTIIEVETPVFENLPTFPFPEDIEKEAQRSQNGAHRSFDEGVTSSSDWGTPHHHTPGSSQGSGSNQSQEIYIHQPMVMTSVEELEREEEVTLTGEKNGRDDVMDEQWSKGDLSITSQTSMKEPLMMSSVSSMSSEIGVIRKTVSKDFNVSSLLVKISSHDENLDDMTLSEGPISTSSENSFNIQQVTEQGNDASGPVEQDLTSNQLFPLSSEVLKMRSPGHMGSDQKLATFGDKAGFQYQRGMERSSISNHGATSISDAGLDYKDSKGEGRSVQSFIGVTIEPENGDLTLEEGPLQETLTEDREFSASHQHGEVDVTHPDPRMSLHYPDKATVMGHLEERSLQSSEGSHQAFFEDLMGQDIQQSERGEEDLSRGPSSYSEGTILEQATSEAGIMEEPELTFQTTFDTNFTLDSVQEVQPDEITSNPSDSLLSFIRHEEQFAHSTPLKVPTHGSPQKVQPSPGLNQETLNQGPKEPSEPLTLQDALARHKASFIKASQARQKEVKVHAGTKSQAGTAFALTIKNWQKAKLEAQQKNRTKGMKKQTDRNKENVEIRSKVAPKAKTSQDRKAAFKADKERTKRLYNQLEEVRQRKIQSERQKSYAENRQKRKEYEEKMKQRRLQQKNQLQKT</sequence>
<feature type="compositionally biased region" description="Basic and acidic residues" evidence="4">
    <location>
        <begin position="1566"/>
        <end position="1578"/>
    </location>
</feature>
<gene>
    <name evidence="6" type="ORF">HOLleu_27371</name>
</gene>
<reference evidence="6" key="1">
    <citation type="submission" date="2021-10" db="EMBL/GenBank/DDBJ databases">
        <title>Tropical sea cucumber genome reveals ecological adaptation and Cuvierian tubules defense mechanism.</title>
        <authorList>
            <person name="Chen T."/>
        </authorList>
    </citation>
    <scope>NUCLEOTIDE SEQUENCE</scope>
    <source>
        <strain evidence="6">Nanhai2018</strain>
        <tissue evidence="6">Muscle</tissue>
    </source>
</reference>
<dbReference type="GO" id="GO:0046599">
    <property type="term" value="P:regulation of centriole replication"/>
    <property type="evidence" value="ECO:0007669"/>
    <property type="project" value="TreeGrafter"/>
</dbReference>
<feature type="compositionally biased region" description="Basic and acidic residues" evidence="4">
    <location>
        <begin position="651"/>
        <end position="686"/>
    </location>
</feature>
<feature type="region of interest" description="Disordered" evidence="4">
    <location>
        <begin position="1541"/>
        <end position="1584"/>
    </location>
</feature>
<feature type="region of interest" description="Disordered" evidence="4">
    <location>
        <begin position="2233"/>
        <end position="2333"/>
    </location>
</feature>
<feature type="compositionally biased region" description="Low complexity" evidence="4">
    <location>
        <begin position="1761"/>
        <end position="1770"/>
    </location>
</feature>
<feature type="region of interest" description="Disordered" evidence="4">
    <location>
        <begin position="387"/>
        <end position="493"/>
    </location>
</feature>
<feature type="compositionally biased region" description="Basic and acidic residues" evidence="4">
    <location>
        <begin position="2267"/>
        <end position="2283"/>
    </location>
</feature>
<feature type="compositionally biased region" description="Low complexity" evidence="4">
    <location>
        <begin position="420"/>
        <end position="471"/>
    </location>
</feature>
<feature type="compositionally biased region" description="Basic and acidic residues" evidence="4">
    <location>
        <begin position="986"/>
        <end position="999"/>
    </location>
</feature>
<comment type="subcellular location">
    <subcellularLocation>
        <location evidence="1">Cytoplasm</location>
        <location evidence="1">Cytoskeleton</location>
        <location evidence="1">Microtubule organizing center</location>
        <location evidence="1">Centrosome</location>
    </subcellularLocation>
</comment>
<dbReference type="Proteomes" id="UP001152320">
    <property type="component" value="Chromosome 13"/>
</dbReference>
<dbReference type="EMBL" id="JAIZAY010000013">
    <property type="protein sequence ID" value="KAJ8030839.1"/>
    <property type="molecule type" value="Genomic_DNA"/>
</dbReference>
<feature type="compositionally biased region" description="Polar residues" evidence="4">
    <location>
        <begin position="2156"/>
        <end position="2174"/>
    </location>
</feature>
<comment type="caution">
    <text evidence="6">The sequence shown here is derived from an EMBL/GenBank/DDBJ whole genome shotgun (WGS) entry which is preliminary data.</text>
</comment>
<feature type="compositionally biased region" description="Polar residues" evidence="4">
    <location>
        <begin position="1225"/>
        <end position="1251"/>
    </location>
</feature>
<keyword evidence="7" id="KW-1185">Reference proteome</keyword>
<accession>A0A9Q1H298</accession>